<gene>
    <name evidence="1" type="ORF">Cboi01_000219300</name>
</gene>
<accession>A0ACB5TML1</accession>
<evidence type="ECO:0000313" key="1">
    <source>
        <dbReference type="EMBL" id="GME91172.1"/>
    </source>
</evidence>
<dbReference type="EMBL" id="BSXV01000934">
    <property type="protein sequence ID" value="GME91172.1"/>
    <property type="molecule type" value="Genomic_DNA"/>
</dbReference>
<organism evidence="1 2">
    <name type="scientific">Candida boidinii</name>
    <name type="common">Yeast</name>
    <dbReference type="NCBI Taxonomy" id="5477"/>
    <lineage>
        <taxon>Eukaryota</taxon>
        <taxon>Fungi</taxon>
        <taxon>Dikarya</taxon>
        <taxon>Ascomycota</taxon>
        <taxon>Saccharomycotina</taxon>
        <taxon>Pichiomycetes</taxon>
        <taxon>Pichiales</taxon>
        <taxon>Pichiaceae</taxon>
        <taxon>Ogataea</taxon>
        <taxon>Ogataea/Candida clade</taxon>
    </lineage>
</organism>
<protein>
    <submittedName>
        <fullName evidence="1">Unnamed protein product</fullName>
    </submittedName>
</protein>
<reference evidence="1" key="1">
    <citation type="submission" date="2023-04" db="EMBL/GenBank/DDBJ databases">
        <title>Candida boidinii NBRC 1967.</title>
        <authorList>
            <person name="Ichikawa N."/>
            <person name="Sato H."/>
            <person name="Tonouchi N."/>
        </authorList>
    </citation>
    <scope>NUCLEOTIDE SEQUENCE</scope>
    <source>
        <strain evidence="1">NBRC 1967</strain>
    </source>
</reference>
<dbReference type="Proteomes" id="UP001165101">
    <property type="component" value="Unassembled WGS sequence"/>
</dbReference>
<name>A0ACB5TML1_CANBO</name>
<evidence type="ECO:0000313" key="2">
    <source>
        <dbReference type="Proteomes" id="UP001165101"/>
    </source>
</evidence>
<comment type="caution">
    <text evidence="1">The sequence shown here is derived from an EMBL/GenBank/DDBJ whole genome shotgun (WGS) entry which is preliminary data.</text>
</comment>
<sequence length="166" mass="18391">MLLAWFEDLPPSWLTGWWSGRSRSRSRRRSRNRNSARAGAWAASGQNGSACIQASSFQAGTRYPIGLSFFRPKIHWWEQAKQHSTVRQLYSRVATSNNTVSMHPYAGPLNGDQGGSPSTTLAILSAQLRLSSQTFRHTLFLPARNPAGQPARNPASAGQTLKFPHE</sequence>
<keyword evidence="2" id="KW-1185">Reference proteome</keyword>
<proteinExistence type="predicted"/>